<dbReference type="Gene3D" id="1.10.510.10">
    <property type="entry name" value="Transferase(Phosphotransferase) domain 1"/>
    <property type="match status" value="1"/>
</dbReference>
<dbReference type="SMART" id="SM00220">
    <property type="entry name" value="S_TKc"/>
    <property type="match status" value="1"/>
</dbReference>
<evidence type="ECO:0000256" key="1">
    <source>
        <dbReference type="SAM" id="SignalP"/>
    </source>
</evidence>
<dbReference type="InterPro" id="IPR045269">
    <property type="entry name" value="Atg1-like"/>
</dbReference>
<feature type="chain" id="PRO_5040903292" evidence="1">
    <location>
        <begin position="23"/>
        <end position="293"/>
    </location>
</feature>
<dbReference type="GO" id="GO:0006914">
    <property type="term" value="P:autophagy"/>
    <property type="evidence" value="ECO:0007669"/>
    <property type="project" value="UniProtKB-ARBA"/>
</dbReference>
<evidence type="ECO:0000259" key="2">
    <source>
        <dbReference type="PROSITE" id="PS50011"/>
    </source>
</evidence>
<dbReference type="SUPFAM" id="SSF56112">
    <property type="entry name" value="Protein kinase-like (PK-like)"/>
    <property type="match status" value="1"/>
</dbReference>
<reference evidence="4" key="1">
    <citation type="submission" date="2025-08" db="UniProtKB">
        <authorList>
            <consortium name="RefSeq"/>
        </authorList>
    </citation>
    <scope>IDENTIFICATION</scope>
</reference>
<dbReference type="PROSITE" id="PS50011">
    <property type="entry name" value="PROTEIN_KINASE_DOM"/>
    <property type="match status" value="1"/>
</dbReference>
<dbReference type="InterPro" id="IPR011009">
    <property type="entry name" value="Kinase-like_dom_sf"/>
</dbReference>
<gene>
    <name evidence="4" type="primary">LOC106079657</name>
</gene>
<dbReference type="OrthoDB" id="6045195at2759"/>
<proteinExistence type="predicted"/>
<dbReference type="InterPro" id="IPR000719">
    <property type="entry name" value="Prot_kinase_dom"/>
</dbReference>
<organism evidence="3 4">
    <name type="scientific">Biomphalaria glabrata</name>
    <name type="common">Bloodfluke planorb</name>
    <name type="synonym">Freshwater snail</name>
    <dbReference type="NCBI Taxonomy" id="6526"/>
    <lineage>
        <taxon>Eukaryota</taxon>
        <taxon>Metazoa</taxon>
        <taxon>Spiralia</taxon>
        <taxon>Lophotrochozoa</taxon>
        <taxon>Mollusca</taxon>
        <taxon>Gastropoda</taxon>
        <taxon>Heterobranchia</taxon>
        <taxon>Euthyneura</taxon>
        <taxon>Panpulmonata</taxon>
        <taxon>Hygrophila</taxon>
        <taxon>Lymnaeoidea</taxon>
        <taxon>Planorbidae</taxon>
        <taxon>Biomphalaria</taxon>
    </lineage>
</organism>
<dbReference type="Pfam" id="PF00069">
    <property type="entry name" value="Pkinase"/>
    <property type="match status" value="1"/>
</dbReference>
<dbReference type="GeneID" id="106079657"/>
<dbReference type="Proteomes" id="UP001165740">
    <property type="component" value="Chromosome 10"/>
</dbReference>
<dbReference type="CDD" id="cd00180">
    <property type="entry name" value="PKc"/>
    <property type="match status" value="1"/>
</dbReference>
<sequence length="293" mass="33511">MIFRAFGLVFFLLIHMMSKALVAHLLGVEYDNKVLMDRYPTKVLRMKKSLDNSVKKALKMVFKEDSAEGRKALRHFVKEVNILSKLNHPHIVIVDSVATLPKFNCILMPYYDGGNLTQILPYLNWHVSDHYLVQLCSALTYLRWKNIVHRDVKTDNVLLNTNHHIVLADFGLSDVLPPGQSMIKHIKGTIYYMAPEQSNSVPYDGFKSDMFALGVILWCMIMRMDVILFKPEQPLVEIVKSTTSLSPIDSNILCGLLEMNPDERWSITTLVNSLSGFPRFATKVQPFKERGLL</sequence>
<dbReference type="GO" id="GO:0004674">
    <property type="term" value="F:protein serine/threonine kinase activity"/>
    <property type="evidence" value="ECO:0007669"/>
    <property type="project" value="InterPro"/>
</dbReference>
<dbReference type="OMA" id="FNCILMP"/>
<keyword evidence="1" id="KW-0732">Signal</keyword>
<evidence type="ECO:0000313" key="3">
    <source>
        <dbReference type="Proteomes" id="UP001165740"/>
    </source>
</evidence>
<dbReference type="PROSITE" id="PS00108">
    <property type="entry name" value="PROTEIN_KINASE_ST"/>
    <property type="match status" value="1"/>
</dbReference>
<dbReference type="RefSeq" id="XP_055900963.1">
    <property type="nucleotide sequence ID" value="XM_056044988.1"/>
</dbReference>
<dbReference type="GO" id="GO:0010506">
    <property type="term" value="P:regulation of autophagy"/>
    <property type="evidence" value="ECO:0007669"/>
    <property type="project" value="InterPro"/>
</dbReference>
<dbReference type="PANTHER" id="PTHR24348">
    <property type="entry name" value="SERINE/THREONINE-PROTEIN KINASE UNC-51-RELATED"/>
    <property type="match status" value="1"/>
</dbReference>
<feature type="signal peptide" evidence="1">
    <location>
        <begin position="1"/>
        <end position="22"/>
    </location>
</feature>
<evidence type="ECO:0000313" key="4">
    <source>
        <dbReference type="RefSeq" id="XP_055900963.1"/>
    </source>
</evidence>
<keyword evidence="3" id="KW-1185">Reference proteome</keyword>
<feature type="domain" description="Protein kinase" evidence="2">
    <location>
        <begin position="1"/>
        <end position="280"/>
    </location>
</feature>
<protein>
    <submittedName>
        <fullName evidence="4">NUAK family SNF1-like kinase 2</fullName>
    </submittedName>
</protein>
<name>A0A9W3BNH8_BIOGL</name>
<dbReference type="PANTHER" id="PTHR24348:SF68">
    <property type="entry name" value="SERINE_THREONINE-PROTEIN KINASE ATG1C"/>
    <property type="match status" value="1"/>
</dbReference>
<accession>A0A9W3BNH8</accession>
<dbReference type="InterPro" id="IPR008271">
    <property type="entry name" value="Ser/Thr_kinase_AS"/>
</dbReference>
<dbReference type="GO" id="GO:0005737">
    <property type="term" value="C:cytoplasm"/>
    <property type="evidence" value="ECO:0007669"/>
    <property type="project" value="TreeGrafter"/>
</dbReference>
<dbReference type="GO" id="GO:0005524">
    <property type="term" value="F:ATP binding"/>
    <property type="evidence" value="ECO:0007669"/>
    <property type="project" value="InterPro"/>
</dbReference>
<dbReference type="AlphaFoldDB" id="A0A9W3BNH8"/>